<proteinExistence type="predicted"/>
<dbReference type="RefSeq" id="WP_003547319.1">
    <property type="nucleotide sequence ID" value="NC_006814.3"/>
</dbReference>
<dbReference type="EMBL" id="CP000033">
    <property type="protein sequence ID" value="AAV42887.1"/>
    <property type="molecule type" value="Genomic_DNA"/>
</dbReference>
<accession>Q5FK87</accession>
<dbReference type="BioCyc" id="LACI272621:G1G49-1037-MONOMER"/>
<name>Q5FK87_LACAC</name>
<reference evidence="1 2" key="1">
    <citation type="journal article" date="2005" name="Proc. Natl. Acad. Sci. U.S.A.">
        <title>Complete genome sequence of the probiotic lactic acid bacterium Lactobacillus acidophilus NCFM.</title>
        <authorList>
            <person name="Altermann E."/>
            <person name="Russell W.M."/>
            <person name="Azcarate-Peril M.A."/>
            <person name="Barrangou R."/>
            <person name="Buck B.L."/>
            <person name="McAuliffe O."/>
            <person name="Souther N."/>
            <person name="Dobson A."/>
            <person name="Duong T."/>
            <person name="Callanan M."/>
            <person name="Lick S."/>
            <person name="Hamrick A."/>
            <person name="Cano R."/>
            <person name="Klaenhammer T.R."/>
        </authorList>
    </citation>
    <scope>NUCLEOTIDE SEQUENCE [LARGE SCALE GENOMIC DNA]</scope>
    <source>
        <strain evidence="2">ATCC 700396 / NCK56 / N2 / NCFM</strain>
    </source>
</reference>
<dbReference type="KEGG" id="lac:LBA1039"/>
<dbReference type="GeneID" id="93289851"/>
<evidence type="ECO:0000313" key="1">
    <source>
        <dbReference type="EMBL" id="AAV42887.1"/>
    </source>
</evidence>
<dbReference type="PATRIC" id="fig|272621.13.peg.988"/>
<evidence type="ECO:0000313" key="2">
    <source>
        <dbReference type="Proteomes" id="UP000006381"/>
    </source>
</evidence>
<gene>
    <name evidence="1" type="primary">lysR</name>
    <name evidence="1" type="ordered locus">LBA1039</name>
</gene>
<protein>
    <submittedName>
        <fullName evidence="1">Putative transcriptional regulator</fullName>
    </submittedName>
</protein>
<dbReference type="OrthoDB" id="9803735at2"/>
<dbReference type="STRING" id="272621.LBA1039"/>
<keyword evidence="2" id="KW-1185">Reference proteome</keyword>
<dbReference type="HOGENOM" id="CLU_039613_36_2_9"/>
<organism evidence="2">
    <name type="scientific">Lactobacillus acidophilus (strain ATCC 700396 / NCK56 / N2 / NCFM)</name>
    <dbReference type="NCBI Taxonomy" id="272621"/>
    <lineage>
        <taxon>Bacteria</taxon>
        <taxon>Bacillati</taxon>
        <taxon>Bacillota</taxon>
        <taxon>Bacilli</taxon>
        <taxon>Lactobacillales</taxon>
        <taxon>Lactobacillaceae</taxon>
        <taxon>Lactobacillus</taxon>
    </lineage>
</organism>
<sequence>MQILVTDKFHNLWGNLYHDVKLLAQSNLAFNAAILASQKDAVQITYDHLVDKDYLNLVSRPLSPKVTDPNMVIWNKNVRRSNLANLFLQELRKSLNE</sequence>
<dbReference type="AlphaFoldDB" id="Q5FK87"/>
<dbReference type="Proteomes" id="UP000006381">
    <property type="component" value="Chromosome"/>
</dbReference>